<accession>X0W133</accession>
<comment type="caution">
    <text evidence="2">The sequence shown here is derived from an EMBL/GenBank/DDBJ whole genome shotgun (WGS) entry which is preliminary data.</text>
</comment>
<feature type="region of interest" description="Disordered" evidence="1">
    <location>
        <begin position="1"/>
        <end position="21"/>
    </location>
</feature>
<name>X0W133_9ZZZZ</name>
<gene>
    <name evidence="2" type="ORF">S01H1_56261</name>
</gene>
<dbReference type="EMBL" id="BARS01036622">
    <property type="protein sequence ID" value="GAG17047.1"/>
    <property type="molecule type" value="Genomic_DNA"/>
</dbReference>
<proteinExistence type="predicted"/>
<organism evidence="2">
    <name type="scientific">marine sediment metagenome</name>
    <dbReference type="NCBI Taxonomy" id="412755"/>
    <lineage>
        <taxon>unclassified sequences</taxon>
        <taxon>metagenomes</taxon>
        <taxon>ecological metagenomes</taxon>
    </lineage>
</organism>
<evidence type="ECO:0000256" key="1">
    <source>
        <dbReference type="SAM" id="MobiDB-lite"/>
    </source>
</evidence>
<dbReference type="AlphaFoldDB" id="X0W133"/>
<feature type="non-terminal residue" evidence="2">
    <location>
        <position position="1"/>
    </location>
</feature>
<sequence length="53" mass="5998">KSIVAKCDVTPEYDSSDHKTGYLNSDTLTEIRETIQDIINRLTNETTNQSPKI</sequence>
<evidence type="ECO:0000313" key="2">
    <source>
        <dbReference type="EMBL" id="GAG17047.1"/>
    </source>
</evidence>
<reference evidence="2" key="1">
    <citation type="journal article" date="2014" name="Front. Microbiol.">
        <title>High frequency of phylogenetically diverse reductive dehalogenase-homologous genes in deep subseafloor sedimentary metagenomes.</title>
        <authorList>
            <person name="Kawai M."/>
            <person name="Futagami T."/>
            <person name="Toyoda A."/>
            <person name="Takaki Y."/>
            <person name="Nishi S."/>
            <person name="Hori S."/>
            <person name="Arai W."/>
            <person name="Tsubouchi T."/>
            <person name="Morono Y."/>
            <person name="Uchiyama I."/>
            <person name="Ito T."/>
            <person name="Fujiyama A."/>
            <person name="Inagaki F."/>
            <person name="Takami H."/>
        </authorList>
    </citation>
    <scope>NUCLEOTIDE SEQUENCE</scope>
    <source>
        <strain evidence="2">Expedition CK06-06</strain>
    </source>
</reference>
<protein>
    <submittedName>
        <fullName evidence="2">Uncharacterized protein</fullName>
    </submittedName>
</protein>